<protein>
    <submittedName>
        <fullName evidence="1">Uncharacterized protein</fullName>
    </submittedName>
</protein>
<name>A0A6P2HXU5_9BURK</name>
<accession>A0A6P2HXU5</accession>
<evidence type="ECO:0000313" key="1">
    <source>
        <dbReference type="EMBL" id="VWB23098.1"/>
    </source>
</evidence>
<dbReference type="RefSeq" id="WP_175021327.1">
    <property type="nucleotide sequence ID" value="NZ_CABVQC010000004.1"/>
</dbReference>
<dbReference type="AlphaFoldDB" id="A0A6P2HXU5"/>
<proteinExistence type="predicted"/>
<reference evidence="1 2" key="1">
    <citation type="submission" date="2019-09" db="EMBL/GenBank/DDBJ databases">
        <authorList>
            <person name="Depoorter E."/>
        </authorList>
    </citation>
    <scope>NUCLEOTIDE SEQUENCE [LARGE SCALE GENOMIC DNA]</scope>
    <source>
        <strain evidence="1">LMG 13014</strain>
    </source>
</reference>
<sequence length="72" mass="7973">MAVYAINNVRIGQPAQSAGGWGEISLQIYAKKRAKIQWVSKYYFHGDGASAELPTVHCQDEYVPVHVPGTIR</sequence>
<dbReference type="EMBL" id="CABVQC010000004">
    <property type="protein sequence ID" value="VWB23098.1"/>
    <property type="molecule type" value="Genomic_DNA"/>
</dbReference>
<evidence type="ECO:0000313" key="2">
    <source>
        <dbReference type="Proteomes" id="UP000494261"/>
    </source>
</evidence>
<dbReference type="Proteomes" id="UP000494261">
    <property type="component" value="Unassembled WGS sequence"/>
</dbReference>
<gene>
    <name evidence="1" type="ORF">BLA13014_00800</name>
</gene>
<organism evidence="1 2">
    <name type="scientific">Burkholderia aenigmatica</name>
    <dbReference type="NCBI Taxonomy" id="2015348"/>
    <lineage>
        <taxon>Bacteria</taxon>
        <taxon>Pseudomonadati</taxon>
        <taxon>Pseudomonadota</taxon>
        <taxon>Betaproteobacteria</taxon>
        <taxon>Burkholderiales</taxon>
        <taxon>Burkholderiaceae</taxon>
        <taxon>Burkholderia</taxon>
        <taxon>Burkholderia cepacia complex</taxon>
    </lineage>
</organism>